<evidence type="ECO:0000313" key="3">
    <source>
        <dbReference type="EMBL" id="QBY56236.1"/>
    </source>
</evidence>
<dbReference type="InterPro" id="IPR005064">
    <property type="entry name" value="BUG"/>
</dbReference>
<proteinExistence type="inferred from homology"/>
<dbReference type="OrthoDB" id="8678477at2"/>
<reference evidence="3 4" key="1">
    <citation type="submission" date="2019-03" db="EMBL/GenBank/DDBJ databases">
        <title>Efficiently degradation of phenoxyalkanoic acid herbicides by Cupriavidus oxalaticus strain X32.</title>
        <authorList>
            <person name="Sheng X."/>
        </authorList>
    </citation>
    <scope>NUCLEOTIDE SEQUENCE [LARGE SCALE GENOMIC DNA]</scope>
    <source>
        <strain evidence="3 4">X32</strain>
        <plasmid evidence="3 4">unnamed4</plasmid>
    </source>
</reference>
<dbReference type="Gene3D" id="3.40.190.150">
    <property type="entry name" value="Bordetella uptake gene, domain 1"/>
    <property type="match status" value="1"/>
</dbReference>
<organism evidence="3 4">
    <name type="scientific">Cupriavidus oxalaticus</name>
    <dbReference type="NCBI Taxonomy" id="96344"/>
    <lineage>
        <taxon>Bacteria</taxon>
        <taxon>Pseudomonadati</taxon>
        <taxon>Pseudomonadota</taxon>
        <taxon>Betaproteobacteria</taxon>
        <taxon>Burkholderiales</taxon>
        <taxon>Burkholderiaceae</taxon>
        <taxon>Cupriavidus</taxon>
    </lineage>
</organism>
<dbReference type="Gene3D" id="3.40.190.10">
    <property type="entry name" value="Periplasmic binding protein-like II"/>
    <property type="match status" value="1"/>
</dbReference>
<dbReference type="SUPFAM" id="SSF53850">
    <property type="entry name" value="Periplasmic binding protein-like II"/>
    <property type="match status" value="1"/>
</dbReference>
<dbReference type="PANTHER" id="PTHR42928:SF5">
    <property type="entry name" value="BLR1237 PROTEIN"/>
    <property type="match status" value="1"/>
</dbReference>
<dbReference type="Pfam" id="PF03401">
    <property type="entry name" value="TctC"/>
    <property type="match status" value="1"/>
</dbReference>
<feature type="signal peptide" evidence="2">
    <location>
        <begin position="1"/>
        <end position="22"/>
    </location>
</feature>
<evidence type="ECO:0000256" key="2">
    <source>
        <dbReference type="SAM" id="SignalP"/>
    </source>
</evidence>
<dbReference type="KEGG" id="cox:E0W60_34880"/>
<gene>
    <name evidence="3" type="ORF">E0W60_34880</name>
</gene>
<protein>
    <submittedName>
        <fullName evidence="3">Tripartite tricarboxylate transporter substrate binding protein</fullName>
    </submittedName>
</protein>
<keyword evidence="3" id="KW-0614">Plasmid</keyword>
<dbReference type="EMBL" id="CP038639">
    <property type="protein sequence ID" value="QBY56236.1"/>
    <property type="molecule type" value="Genomic_DNA"/>
</dbReference>
<geneLocation type="plasmid" evidence="3">
    <name>unnamed4</name>
</geneLocation>
<accession>A0A4P7LJB1</accession>
<dbReference type="PANTHER" id="PTHR42928">
    <property type="entry name" value="TRICARBOXYLATE-BINDING PROTEIN"/>
    <property type="match status" value="1"/>
</dbReference>
<keyword evidence="2" id="KW-0732">Signal</keyword>
<dbReference type="PIRSF" id="PIRSF017082">
    <property type="entry name" value="YflP"/>
    <property type="match status" value="1"/>
</dbReference>
<dbReference type="AlphaFoldDB" id="A0A4P7LJB1"/>
<feature type="chain" id="PRO_5020299533" evidence="2">
    <location>
        <begin position="23"/>
        <end position="322"/>
    </location>
</feature>
<comment type="similarity">
    <text evidence="1">Belongs to the UPF0065 (bug) family.</text>
</comment>
<name>A0A4P7LJB1_9BURK</name>
<evidence type="ECO:0000313" key="4">
    <source>
        <dbReference type="Proteomes" id="UP000295294"/>
    </source>
</evidence>
<dbReference type="Proteomes" id="UP000295294">
    <property type="component" value="Plasmid unnamed4"/>
</dbReference>
<dbReference type="InterPro" id="IPR042100">
    <property type="entry name" value="Bug_dom1"/>
</dbReference>
<dbReference type="RefSeq" id="WP_135707399.1">
    <property type="nucleotide sequence ID" value="NZ_CP038639.1"/>
</dbReference>
<dbReference type="CDD" id="cd13578">
    <property type="entry name" value="PBP2_Bug27"/>
    <property type="match status" value="1"/>
</dbReference>
<sequence length="322" mass="33809">MKIIRTRWLAMLALGFATAAGAQNTYPAKPVMVVVPQAPGGANDVVARILTTKLAERLGKQVVVENRPGAGGNIGTAYVAKAAADGYTLLFTVSSAHVINPALYKRTGFDPVQDFVPVGSVATAGYVLVANTSFLPGSVRELVALARKKPDTVTFASAGNGTLNHLIGEMIQHSAGIRLVHVPYKGAAAAAADVVGGQVTLSVQSLPSAQAFIRAGKLKVLAVTNEKRLPSMPDVPTVGETLRGVGATPWYGLFAPVNTPPAVIARLRAALRKVLEDPEVRETLERQGCEPFVSEPSKFEALIRSDLARWSEVVNAAGATID</sequence>
<evidence type="ECO:0000256" key="1">
    <source>
        <dbReference type="ARBA" id="ARBA00006987"/>
    </source>
</evidence>